<reference evidence="1" key="1">
    <citation type="journal article" date="2014" name="Int. J. Syst. Evol. Microbiol.">
        <title>Complete genome sequence of Corynebacterium casei LMG S-19264T (=DSM 44701T), isolated from a smear-ripened cheese.</title>
        <authorList>
            <consortium name="US DOE Joint Genome Institute (JGI-PGF)"/>
            <person name="Walter F."/>
            <person name="Albersmeier A."/>
            <person name="Kalinowski J."/>
            <person name="Ruckert C."/>
        </authorList>
    </citation>
    <scope>NUCLEOTIDE SEQUENCE</scope>
    <source>
        <strain evidence="1">JCM 15325</strain>
    </source>
</reference>
<dbReference type="InterPro" id="IPR018540">
    <property type="entry name" value="Spo0E-like"/>
</dbReference>
<comment type="caution">
    <text evidence="1">The sequence shown here is derived from an EMBL/GenBank/DDBJ whole genome shotgun (WGS) entry which is preliminary data.</text>
</comment>
<dbReference type="InterPro" id="IPR036638">
    <property type="entry name" value="HLH_DNA-bd_sf"/>
</dbReference>
<dbReference type="EMBL" id="BMOK01000002">
    <property type="protein sequence ID" value="GGL45137.1"/>
    <property type="molecule type" value="Genomic_DNA"/>
</dbReference>
<evidence type="ECO:0000313" key="1">
    <source>
        <dbReference type="EMBL" id="GGL45137.1"/>
    </source>
</evidence>
<sequence length="67" mass="7779">MSSLSIVNKTQEIYPSSLEKIEKKRKQLFHTAKTYGIYAPETLRCSRELDLLIVEFQEKCLSVQIDS</sequence>
<evidence type="ECO:0008006" key="3">
    <source>
        <dbReference type="Google" id="ProtNLM"/>
    </source>
</evidence>
<dbReference type="GO" id="GO:0046983">
    <property type="term" value="F:protein dimerization activity"/>
    <property type="evidence" value="ECO:0007669"/>
    <property type="project" value="InterPro"/>
</dbReference>
<dbReference type="GO" id="GO:0043937">
    <property type="term" value="P:regulation of sporulation"/>
    <property type="evidence" value="ECO:0007669"/>
    <property type="project" value="InterPro"/>
</dbReference>
<accession>A0A917W042</accession>
<dbReference type="AlphaFoldDB" id="A0A917W042"/>
<dbReference type="RefSeq" id="WP_188801644.1">
    <property type="nucleotide sequence ID" value="NZ_BMOK01000002.1"/>
</dbReference>
<dbReference type="SUPFAM" id="SSF140500">
    <property type="entry name" value="BAS1536-like"/>
    <property type="match status" value="1"/>
</dbReference>
<organism evidence="1 2">
    <name type="scientific">Sporolactobacillus putidus</name>
    <dbReference type="NCBI Taxonomy" id="492735"/>
    <lineage>
        <taxon>Bacteria</taxon>
        <taxon>Bacillati</taxon>
        <taxon>Bacillota</taxon>
        <taxon>Bacilli</taxon>
        <taxon>Bacillales</taxon>
        <taxon>Sporolactobacillaceae</taxon>
        <taxon>Sporolactobacillus</taxon>
    </lineage>
</organism>
<dbReference type="Pfam" id="PF09388">
    <property type="entry name" value="SpoOE-like"/>
    <property type="match status" value="1"/>
</dbReference>
<protein>
    <recommendedName>
        <fullName evidence="3">Spo0E like sporulation regulatory protein</fullName>
    </recommendedName>
</protein>
<evidence type="ECO:0000313" key="2">
    <source>
        <dbReference type="Proteomes" id="UP000654670"/>
    </source>
</evidence>
<proteinExistence type="predicted"/>
<keyword evidence="2" id="KW-1185">Reference proteome</keyword>
<dbReference type="Proteomes" id="UP000654670">
    <property type="component" value="Unassembled WGS sequence"/>
</dbReference>
<dbReference type="Gene3D" id="4.10.280.10">
    <property type="entry name" value="Helix-loop-helix DNA-binding domain"/>
    <property type="match status" value="1"/>
</dbReference>
<gene>
    <name evidence="1" type="ORF">GCM10007968_06510</name>
</gene>
<dbReference type="InterPro" id="IPR037208">
    <property type="entry name" value="Spo0E-like_sf"/>
</dbReference>
<reference evidence="1" key="2">
    <citation type="submission" date="2020-09" db="EMBL/GenBank/DDBJ databases">
        <authorList>
            <person name="Sun Q."/>
            <person name="Ohkuma M."/>
        </authorList>
    </citation>
    <scope>NUCLEOTIDE SEQUENCE</scope>
    <source>
        <strain evidence="1">JCM 15325</strain>
    </source>
</reference>
<name>A0A917W042_9BACL</name>